<feature type="non-terminal residue" evidence="2">
    <location>
        <position position="84"/>
    </location>
</feature>
<accession>A0A699ZKU6</accession>
<sequence length="84" mass="8745">TRKRVTTRAPTRPPTHPRRRVRAPSAAYCPLAPPPCEGHPSGGSSWDAGQQALVGLAAWGQAPGDAVALVHGVALHHRLASCLA</sequence>
<feature type="region of interest" description="Disordered" evidence="1">
    <location>
        <begin position="1"/>
        <end position="22"/>
    </location>
</feature>
<reference evidence="2 3" key="1">
    <citation type="submission" date="2020-02" db="EMBL/GenBank/DDBJ databases">
        <title>Draft genome sequence of Haematococcus lacustris strain NIES-144.</title>
        <authorList>
            <person name="Morimoto D."/>
            <person name="Nakagawa S."/>
            <person name="Yoshida T."/>
            <person name="Sawayama S."/>
        </authorList>
    </citation>
    <scope>NUCLEOTIDE SEQUENCE [LARGE SCALE GENOMIC DNA]</scope>
    <source>
        <strain evidence="2 3">NIES-144</strain>
    </source>
</reference>
<protein>
    <submittedName>
        <fullName evidence="2">Uncharacterized protein</fullName>
    </submittedName>
</protein>
<comment type="caution">
    <text evidence="2">The sequence shown here is derived from an EMBL/GenBank/DDBJ whole genome shotgun (WGS) entry which is preliminary data.</text>
</comment>
<name>A0A699ZKU6_HAELA</name>
<organism evidence="2 3">
    <name type="scientific">Haematococcus lacustris</name>
    <name type="common">Green alga</name>
    <name type="synonym">Haematococcus pluvialis</name>
    <dbReference type="NCBI Taxonomy" id="44745"/>
    <lineage>
        <taxon>Eukaryota</taxon>
        <taxon>Viridiplantae</taxon>
        <taxon>Chlorophyta</taxon>
        <taxon>core chlorophytes</taxon>
        <taxon>Chlorophyceae</taxon>
        <taxon>CS clade</taxon>
        <taxon>Chlamydomonadales</taxon>
        <taxon>Haematococcaceae</taxon>
        <taxon>Haematococcus</taxon>
    </lineage>
</organism>
<evidence type="ECO:0000313" key="2">
    <source>
        <dbReference type="EMBL" id="GFH19424.1"/>
    </source>
</evidence>
<proteinExistence type="predicted"/>
<dbReference type="Proteomes" id="UP000485058">
    <property type="component" value="Unassembled WGS sequence"/>
</dbReference>
<evidence type="ECO:0000313" key="3">
    <source>
        <dbReference type="Proteomes" id="UP000485058"/>
    </source>
</evidence>
<keyword evidence="3" id="KW-1185">Reference proteome</keyword>
<gene>
    <name evidence="2" type="ORF">HaLaN_16370</name>
</gene>
<evidence type="ECO:0000256" key="1">
    <source>
        <dbReference type="SAM" id="MobiDB-lite"/>
    </source>
</evidence>
<dbReference type="AlphaFoldDB" id="A0A699ZKU6"/>
<feature type="non-terminal residue" evidence="2">
    <location>
        <position position="1"/>
    </location>
</feature>
<dbReference type="EMBL" id="BLLF01001461">
    <property type="protein sequence ID" value="GFH19424.1"/>
    <property type="molecule type" value="Genomic_DNA"/>
</dbReference>